<evidence type="ECO:0000259" key="2">
    <source>
        <dbReference type="Pfam" id="PF07859"/>
    </source>
</evidence>
<sequence>MTDPDRAYANGAFIAGADAFPPRWEAAASNFRAALGTRAECGLTYGPAPRQQFDLFLPETAPRGILVFVHGGYWMAFGRESWSHLAAGALARGLACAMPSYTLAPEARISSMTQEVASACTAIAARLPGLPMVVTGHSAGGHLSARMGCADIALPGLVRVVPISPLADLAPLLATTMNQTLHLDAAEAQAESPAFLPRRAGVGAHVWVGAQERPAFLWQARVLSEEWNCPWTTDPGRHHFDVIDALADPASALCAACMDEVPAR</sequence>
<dbReference type="InterPro" id="IPR029058">
    <property type="entry name" value="AB_hydrolase_fold"/>
</dbReference>
<evidence type="ECO:0000256" key="1">
    <source>
        <dbReference type="ARBA" id="ARBA00022801"/>
    </source>
</evidence>
<dbReference type="PANTHER" id="PTHR48081:SF33">
    <property type="entry name" value="KYNURENINE FORMAMIDASE"/>
    <property type="match status" value="1"/>
</dbReference>
<dbReference type="EMBL" id="QBKP01000004">
    <property type="protein sequence ID" value="PTX51156.1"/>
    <property type="molecule type" value="Genomic_DNA"/>
</dbReference>
<dbReference type="PANTHER" id="PTHR48081">
    <property type="entry name" value="AB HYDROLASE SUPERFAMILY PROTEIN C4A8.06C"/>
    <property type="match status" value="1"/>
</dbReference>
<dbReference type="InterPro" id="IPR050300">
    <property type="entry name" value="GDXG_lipolytic_enzyme"/>
</dbReference>
<gene>
    <name evidence="3" type="ORF">C8N34_104275</name>
</gene>
<proteinExistence type="predicted"/>
<evidence type="ECO:0000313" key="4">
    <source>
        <dbReference type="Proteomes" id="UP000244224"/>
    </source>
</evidence>
<dbReference type="OrthoDB" id="9771666at2"/>
<dbReference type="AlphaFoldDB" id="A0A2T6B4Z7"/>
<dbReference type="GO" id="GO:0016787">
    <property type="term" value="F:hydrolase activity"/>
    <property type="evidence" value="ECO:0007669"/>
    <property type="project" value="UniProtKB-KW"/>
</dbReference>
<dbReference type="Gene3D" id="3.40.50.1820">
    <property type="entry name" value="alpha/beta hydrolase"/>
    <property type="match status" value="1"/>
</dbReference>
<dbReference type="Proteomes" id="UP000244224">
    <property type="component" value="Unassembled WGS sequence"/>
</dbReference>
<dbReference type="RefSeq" id="WP_108128511.1">
    <property type="nucleotide sequence ID" value="NZ_QBKP01000004.1"/>
</dbReference>
<comment type="caution">
    <text evidence="3">The sequence shown here is derived from an EMBL/GenBank/DDBJ whole genome shotgun (WGS) entry which is preliminary data.</text>
</comment>
<keyword evidence="4" id="KW-1185">Reference proteome</keyword>
<organism evidence="3 4">
    <name type="scientific">Gemmobacter caeni</name>
    <dbReference type="NCBI Taxonomy" id="589035"/>
    <lineage>
        <taxon>Bacteria</taxon>
        <taxon>Pseudomonadati</taxon>
        <taxon>Pseudomonadota</taxon>
        <taxon>Alphaproteobacteria</taxon>
        <taxon>Rhodobacterales</taxon>
        <taxon>Paracoccaceae</taxon>
        <taxon>Gemmobacter</taxon>
    </lineage>
</organism>
<protein>
    <submittedName>
        <fullName evidence="3">Alpha/beta hydrolase family protein</fullName>
    </submittedName>
</protein>
<keyword evidence="1 3" id="KW-0378">Hydrolase</keyword>
<reference evidence="3 4" key="1">
    <citation type="submission" date="2018-04" db="EMBL/GenBank/DDBJ databases">
        <title>Genomic Encyclopedia of Archaeal and Bacterial Type Strains, Phase II (KMG-II): from individual species to whole genera.</title>
        <authorList>
            <person name="Goeker M."/>
        </authorList>
    </citation>
    <scope>NUCLEOTIDE SEQUENCE [LARGE SCALE GENOMIC DNA]</scope>
    <source>
        <strain evidence="3 4">DSM 21823</strain>
    </source>
</reference>
<dbReference type="InterPro" id="IPR013094">
    <property type="entry name" value="AB_hydrolase_3"/>
</dbReference>
<evidence type="ECO:0000313" key="3">
    <source>
        <dbReference type="EMBL" id="PTX51156.1"/>
    </source>
</evidence>
<accession>A0A2T6B4Z7</accession>
<feature type="domain" description="Alpha/beta hydrolase fold-3" evidence="2">
    <location>
        <begin position="66"/>
        <end position="177"/>
    </location>
</feature>
<dbReference type="Pfam" id="PF07859">
    <property type="entry name" value="Abhydrolase_3"/>
    <property type="match status" value="1"/>
</dbReference>
<dbReference type="SUPFAM" id="SSF53474">
    <property type="entry name" value="alpha/beta-Hydrolases"/>
    <property type="match status" value="1"/>
</dbReference>
<name>A0A2T6B4Z7_9RHOB</name>